<feature type="chain" id="PRO_5020315296" description="Secreted protein" evidence="1">
    <location>
        <begin position="17"/>
        <end position="75"/>
    </location>
</feature>
<feature type="signal peptide" evidence="1">
    <location>
        <begin position="1"/>
        <end position="16"/>
    </location>
</feature>
<organism evidence="2 3">
    <name type="scientific">Setaria viridis</name>
    <name type="common">Green bristlegrass</name>
    <name type="synonym">Setaria italica subsp. viridis</name>
    <dbReference type="NCBI Taxonomy" id="4556"/>
    <lineage>
        <taxon>Eukaryota</taxon>
        <taxon>Viridiplantae</taxon>
        <taxon>Streptophyta</taxon>
        <taxon>Embryophyta</taxon>
        <taxon>Tracheophyta</taxon>
        <taxon>Spermatophyta</taxon>
        <taxon>Magnoliopsida</taxon>
        <taxon>Liliopsida</taxon>
        <taxon>Poales</taxon>
        <taxon>Poaceae</taxon>
        <taxon>PACMAD clade</taxon>
        <taxon>Panicoideae</taxon>
        <taxon>Panicodae</taxon>
        <taxon>Paniceae</taxon>
        <taxon>Cenchrinae</taxon>
        <taxon>Setaria</taxon>
    </lineage>
</organism>
<sequence length="75" mass="7747">MLLLPAACCCCRCSCAALCRAAAGSCKAALRTGCKLSFTLVEDTCSSISVQVSNLCCIHDVLLSFPIASLCVCPL</sequence>
<dbReference type="Proteomes" id="UP000298652">
    <property type="component" value="Chromosome 4"/>
</dbReference>
<keyword evidence="3" id="KW-1185">Reference proteome</keyword>
<keyword evidence="1" id="KW-0732">Signal</keyword>
<gene>
    <name evidence="2" type="ORF">SEVIR_4G236901v2</name>
</gene>
<evidence type="ECO:0000313" key="2">
    <source>
        <dbReference type="EMBL" id="TKW22562.1"/>
    </source>
</evidence>
<dbReference type="Gramene" id="TKW22562">
    <property type="protein sequence ID" value="TKW22562"/>
    <property type="gene ID" value="SEVIR_4G236901v2"/>
</dbReference>
<reference evidence="2" key="1">
    <citation type="submission" date="2019-03" db="EMBL/GenBank/DDBJ databases">
        <title>WGS assembly of Setaria viridis.</title>
        <authorList>
            <person name="Huang P."/>
            <person name="Jenkins J."/>
            <person name="Grimwood J."/>
            <person name="Barry K."/>
            <person name="Healey A."/>
            <person name="Mamidi S."/>
            <person name="Sreedasyam A."/>
            <person name="Shu S."/>
            <person name="Feldman M."/>
            <person name="Wu J."/>
            <person name="Yu Y."/>
            <person name="Chen C."/>
            <person name="Johnson J."/>
            <person name="Rokhsar D."/>
            <person name="Baxter I."/>
            <person name="Schmutz J."/>
            <person name="Brutnell T."/>
            <person name="Kellogg E."/>
        </authorList>
    </citation>
    <scope>NUCLEOTIDE SEQUENCE [LARGE SCALE GENOMIC DNA]</scope>
</reference>
<protein>
    <recommendedName>
        <fullName evidence="4">Secreted protein</fullName>
    </recommendedName>
</protein>
<dbReference type="EMBL" id="CM016555">
    <property type="protein sequence ID" value="TKW22562.1"/>
    <property type="molecule type" value="Genomic_DNA"/>
</dbReference>
<name>A0A4U6V2G6_SETVI</name>
<evidence type="ECO:0000256" key="1">
    <source>
        <dbReference type="SAM" id="SignalP"/>
    </source>
</evidence>
<evidence type="ECO:0000313" key="3">
    <source>
        <dbReference type="Proteomes" id="UP000298652"/>
    </source>
</evidence>
<proteinExistence type="predicted"/>
<evidence type="ECO:0008006" key="4">
    <source>
        <dbReference type="Google" id="ProtNLM"/>
    </source>
</evidence>
<accession>A0A4U6V2G6</accession>
<dbReference type="AlphaFoldDB" id="A0A4U6V2G6"/>